<dbReference type="InterPro" id="IPR055235">
    <property type="entry name" value="ASD1_cat"/>
</dbReference>
<gene>
    <name evidence="8" type="ORF">MKQ68_12015</name>
</gene>
<keyword evidence="5" id="KW-0378">Hydrolase</keyword>
<dbReference type="InterPro" id="IPR010720">
    <property type="entry name" value="Alpha-L-AF_C"/>
</dbReference>
<evidence type="ECO:0000256" key="6">
    <source>
        <dbReference type="SAM" id="SignalP"/>
    </source>
</evidence>
<keyword evidence="4 6" id="KW-0732">Signal</keyword>
<evidence type="ECO:0000256" key="1">
    <source>
        <dbReference type="ARBA" id="ARBA00001462"/>
    </source>
</evidence>
<dbReference type="SUPFAM" id="SSF75005">
    <property type="entry name" value="Arabinanase/levansucrase/invertase"/>
    <property type="match status" value="1"/>
</dbReference>
<dbReference type="InterPro" id="IPR023296">
    <property type="entry name" value="Glyco_hydro_beta-prop_sf"/>
</dbReference>
<dbReference type="Pfam" id="PF22847">
    <property type="entry name" value="BT_3657-like_N"/>
    <property type="match status" value="1"/>
</dbReference>
<dbReference type="Proteomes" id="UP001162741">
    <property type="component" value="Chromosome"/>
</dbReference>
<evidence type="ECO:0000259" key="7">
    <source>
        <dbReference type="SMART" id="SM00813"/>
    </source>
</evidence>
<dbReference type="Gene3D" id="3.20.20.80">
    <property type="entry name" value="Glycosidases"/>
    <property type="match status" value="1"/>
</dbReference>
<dbReference type="Gene3D" id="2.115.10.20">
    <property type="entry name" value="Glycosyl hydrolase domain, family 43"/>
    <property type="match status" value="1"/>
</dbReference>
<dbReference type="PANTHER" id="PTHR31776:SF26">
    <property type="entry name" value="SECRETED ARABINOSIDASE"/>
    <property type="match status" value="1"/>
</dbReference>
<evidence type="ECO:0000256" key="4">
    <source>
        <dbReference type="ARBA" id="ARBA00022729"/>
    </source>
</evidence>
<protein>
    <recommendedName>
        <fullName evidence="3">non-reducing end alpha-L-arabinofuranosidase</fullName>
        <ecNumber evidence="3">3.2.1.55</ecNumber>
    </recommendedName>
</protein>
<comment type="catalytic activity">
    <reaction evidence="1">
        <text>Hydrolysis of terminal non-reducing alpha-L-arabinofuranoside residues in alpha-L-arabinosides.</text>
        <dbReference type="EC" id="3.2.1.55"/>
    </reaction>
</comment>
<dbReference type="Gene3D" id="2.60.40.1180">
    <property type="entry name" value="Golgi alpha-mannosidase II"/>
    <property type="match status" value="1"/>
</dbReference>
<proteinExistence type="inferred from homology"/>
<dbReference type="Pfam" id="PF22848">
    <property type="entry name" value="ASD1_dom"/>
    <property type="match status" value="1"/>
</dbReference>
<dbReference type="Pfam" id="PF06964">
    <property type="entry name" value="Alpha-L-AF_C"/>
    <property type="match status" value="1"/>
</dbReference>
<keyword evidence="9" id="KW-1185">Reference proteome</keyword>
<feature type="chain" id="PRO_5047312545" description="non-reducing end alpha-L-arabinofuranosidase" evidence="6">
    <location>
        <begin position="19"/>
        <end position="853"/>
    </location>
</feature>
<evidence type="ECO:0000256" key="3">
    <source>
        <dbReference type="ARBA" id="ARBA00012670"/>
    </source>
</evidence>
<dbReference type="InterPro" id="IPR013780">
    <property type="entry name" value="Glyco_hydro_b"/>
</dbReference>
<evidence type="ECO:0000313" key="9">
    <source>
        <dbReference type="Proteomes" id="UP001162741"/>
    </source>
</evidence>
<dbReference type="RefSeq" id="WP_264283503.1">
    <property type="nucleotide sequence ID" value="NZ_CP107006.1"/>
</dbReference>
<feature type="domain" description="Alpha-L-arabinofuranosidase C-terminal" evidence="7">
    <location>
        <begin position="669"/>
        <end position="844"/>
    </location>
</feature>
<evidence type="ECO:0000256" key="2">
    <source>
        <dbReference type="ARBA" id="ARBA00007186"/>
    </source>
</evidence>
<dbReference type="PANTHER" id="PTHR31776">
    <property type="entry name" value="ALPHA-L-ARABINOFURANOSIDASE 1"/>
    <property type="match status" value="1"/>
</dbReference>
<dbReference type="SMART" id="SM00813">
    <property type="entry name" value="Alpha-L-AF_C"/>
    <property type="match status" value="1"/>
</dbReference>
<evidence type="ECO:0000256" key="5">
    <source>
        <dbReference type="ARBA" id="ARBA00022801"/>
    </source>
</evidence>
<organism evidence="8 9">
    <name type="scientific">Chitinophaga horti</name>
    <dbReference type="NCBI Taxonomy" id="2920382"/>
    <lineage>
        <taxon>Bacteria</taxon>
        <taxon>Pseudomonadati</taxon>
        <taxon>Bacteroidota</taxon>
        <taxon>Chitinophagia</taxon>
        <taxon>Chitinophagales</taxon>
        <taxon>Chitinophagaceae</taxon>
        <taxon>Chitinophaga</taxon>
    </lineage>
</organism>
<reference evidence="8" key="1">
    <citation type="submission" date="2022-10" db="EMBL/GenBank/DDBJ databases">
        <title>Chitinophaga sp. nov., isolated from soil.</title>
        <authorList>
            <person name="Jeon C.O."/>
        </authorList>
    </citation>
    <scope>NUCLEOTIDE SEQUENCE</scope>
    <source>
        <strain evidence="8">R8</strain>
    </source>
</reference>
<sequence>MKKLFILIGLAVSSNVFAGAHNEPDSVYLFSYATTKNSNHNGLHFAWSRDGKQWQPIGNEYPFVKSDYGRWGSQKRMLDPYVVQSPDGQWHAVWALNEKERLFAAVSSPDLVYWGRQTYHLTEHGENVQKPVLGYNNGFSVYYASNGKYYRTDSRDLKTYSAVKEVSANEYQSRNVSIDLPGGKATGQQHKVAWSVVANMLQAYDLRQFKDQRYAENTRQDAHRFADLKPVKASIVVQAEAARPISDLLFGVFFEDLNYAADGGLYAELIQNRDFEYALSDKENRDPHWNSKHSWSVQGTGSTFNIDSAQPIHPNNPHYAVLETSATGASLVNSGFDGIVVRKGEKYVLSAFLKGAGKVKVNLVNAQRQILASAVLAGGGSWKQSKAVLTASADATDAKLELQPLQTGRLQLDMISLFPQATFKGHTNGLRADLAQTIADMHPRFVRFPGGCVAHGDGLHNIYQWKNTVGPLEARKPQRNLWGYHQSAGLGYYEYFRYCEDMGAEPLPVIAAGVPCQNSGEVAGLGGGQQGGVPFEHMDEYIQDILDLVEYANGTATSKWGKVRAAAGHPKPFNLKYVGIGNEDLISDVFAERYKMILAAMKKHHPEIVVIGTVGPFSEGTDYVEGWKLADSLAVPMVDEHYYQPPGWFIHNQDYYDRYDRSKSKVYLGEYAAHLPGRPNNIETALAEALYLTTLERNGDVVHMSSYAPLLAKEGHTQWNPDLIYFNNSTVKPTVGYHVQSLYGRNAGNEYLPGVMTLDNQQDAVKKRVAYSVVRDQKTKDVIVKLVNLLPVPVSTNVNLNSISPAGSAVKTVLQGRPDDKTAAPVTSNINVQNEFSNELPPYSFTVIRIKTK</sequence>
<comment type="similarity">
    <text evidence="2">Belongs to the glycosyl hydrolase 51 family.</text>
</comment>
<dbReference type="InterPro" id="IPR055133">
    <property type="entry name" value="BT_3657-like_N"/>
</dbReference>
<accession>A0ABY6J825</accession>
<feature type="signal peptide" evidence="6">
    <location>
        <begin position="1"/>
        <end position="18"/>
    </location>
</feature>
<dbReference type="EMBL" id="CP107006">
    <property type="protein sequence ID" value="UYQ95826.1"/>
    <property type="molecule type" value="Genomic_DNA"/>
</dbReference>
<dbReference type="InterPro" id="IPR051563">
    <property type="entry name" value="Glycosyl_Hydrolase_51"/>
</dbReference>
<name>A0ABY6J825_9BACT</name>
<dbReference type="Gene3D" id="2.60.120.260">
    <property type="entry name" value="Galactose-binding domain-like"/>
    <property type="match status" value="1"/>
</dbReference>
<dbReference type="EC" id="3.2.1.55" evidence="3"/>
<evidence type="ECO:0000313" key="8">
    <source>
        <dbReference type="EMBL" id="UYQ95826.1"/>
    </source>
</evidence>
<dbReference type="SUPFAM" id="SSF51445">
    <property type="entry name" value="(Trans)glycosidases"/>
    <property type="match status" value="1"/>
</dbReference>
<dbReference type="InterPro" id="IPR017853">
    <property type="entry name" value="GH"/>
</dbReference>